<evidence type="ECO:0000256" key="13">
    <source>
        <dbReference type="ARBA" id="ARBA00023136"/>
    </source>
</evidence>
<evidence type="ECO:0000256" key="8">
    <source>
        <dbReference type="ARBA" id="ARBA00022787"/>
    </source>
</evidence>
<dbReference type="GO" id="GO:0005741">
    <property type="term" value="C:mitochondrial outer membrane"/>
    <property type="evidence" value="ECO:0007669"/>
    <property type="project" value="UniProtKB-SubCell"/>
</dbReference>
<evidence type="ECO:0000256" key="17">
    <source>
        <dbReference type="SAM" id="Phobius"/>
    </source>
</evidence>
<evidence type="ECO:0000256" key="1">
    <source>
        <dbReference type="ARBA" id="ARBA00003701"/>
    </source>
</evidence>
<dbReference type="GO" id="GO:0005789">
    <property type="term" value="C:endoplasmic reticulum membrane"/>
    <property type="evidence" value="ECO:0007669"/>
    <property type="project" value="UniProtKB-SubCell"/>
</dbReference>
<comment type="caution">
    <text evidence="18">The sequence shown here is derived from an EMBL/GenBank/DDBJ whole genome shotgun (WGS) entry which is preliminary data.</text>
</comment>
<protein>
    <recommendedName>
        <fullName evidence="15">Microsomal glutathione S-transferase 1</fullName>
        <ecNumber evidence="5">2.5.1.18</ecNumber>
    </recommendedName>
</protein>
<name>A0AAW1JEJ6_POPJA</name>
<evidence type="ECO:0000256" key="11">
    <source>
        <dbReference type="ARBA" id="ARBA00022990"/>
    </source>
</evidence>
<dbReference type="InterPro" id="IPR023352">
    <property type="entry name" value="MAPEG-like_dom_sf"/>
</dbReference>
<dbReference type="Pfam" id="PF01124">
    <property type="entry name" value="MAPEG"/>
    <property type="match status" value="1"/>
</dbReference>
<evidence type="ECO:0000256" key="4">
    <source>
        <dbReference type="ARBA" id="ARBA00010459"/>
    </source>
</evidence>
<evidence type="ECO:0000256" key="14">
    <source>
        <dbReference type="ARBA" id="ARBA00038540"/>
    </source>
</evidence>
<evidence type="ECO:0000256" key="16">
    <source>
        <dbReference type="ARBA" id="ARBA00049385"/>
    </source>
</evidence>
<evidence type="ECO:0000256" key="15">
    <source>
        <dbReference type="ARBA" id="ARBA00039397"/>
    </source>
</evidence>
<evidence type="ECO:0000256" key="5">
    <source>
        <dbReference type="ARBA" id="ARBA00012452"/>
    </source>
</evidence>
<gene>
    <name evidence="18" type="ORF">QE152_g30211</name>
</gene>
<dbReference type="SUPFAM" id="SSF161084">
    <property type="entry name" value="MAPEG domain-like"/>
    <property type="match status" value="1"/>
</dbReference>
<dbReference type="AlphaFoldDB" id="A0AAW1JEJ6"/>
<feature type="transmembrane region" description="Helical" evidence="17">
    <location>
        <begin position="112"/>
        <end position="136"/>
    </location>
</feature>
<dbReference type="EC" id="2.5.1.18" evidence="5"/>
<dbReference type="GO" id="GO:0004364">
    <property type="term" value="F:glutathione transferase activity"/>
    <property type="evidence" value="ECO:0007669"/>
    <property type="project" value="UniProtKB-EC"/>
</dbReference>
<keyword evidence="13 17" id="KW-0472">Membrane</keyword>
<keyword evidence="7 17" id="KW-0812">Transmembrane</keyword>
<dbReference type="Gene3D" id="1.20.120.550">
    <property type="entry name" value="Membrane associated eicosanoid/glutathione metabolism-like domain"/>
    <property type="match status" value="1"/>
</dbReference>
<organism evidence="18 19">
    <name type="scientific">Popillia japonica</name>
    <name type="common">Japanese beetle</name>
    <dbReference type="NCBI Taxonomy" id="7064"/>
    <lineage>
        <taxon>Eukaryota</taxon>
        <taxon>Metazoa</taxon>
        <taxon>Ecdysozoa</taxon>
        <taxon>Arthropoda</taxon>
        <taxon>Hexapoda</taxon>
        <taxon>Insecta</taxon>
        <taxon>Pterygota</taxon>
        <taxon>Neoptera</taxon>
        <taxon>Endopterygota</taxon>
        <taxon>Coleoptera</taxon>
        <taxon>Polyphaga</taxon>
        <taxon>Scarabaeiformia</taxon>
        <taxon>Scarabaeidae</taxon>
        <taxon>Rutelinae</taxon>
        <taxon>Popillia</taxon>
    </lineage>
</organism>
<evidence type="ECO:0000256" key="7">
    <source>
        <dbReference type="ARBA" id="ARBA00022692"/>
    </source>
</evidence>
<keyword evidence="8" id="KW-1000">Mitochondrion outer membrane</keyword>
<keyword evidence="12" id="KW-0496">Mitochondrion</keyword>
<dbReference type="Proteomes" id="UP001458880">
    <property type="component" value="Unassembled WGS sequence"/>
</dbReference>
<evidence type="ECO:0000256" key="3">
    <source>
        <dbReference type="ARBA" id="ARBA00004477"/>
    </source>
</evidence>
<keyword evidence="11" id="KW-0007">Acetylation</keyword>
<dbReference type="PANTHER" id="PTHR10689:SF6">
    <property type="entry name" value="MICROSOMAL GLUTATHIONE S-TRANSFERASE 1"/>
    <property type="match status" value="1"/>
</dbReference>
<proteinExistence type="inferred from homology"/>
<evidence type="ECO:0000256" key="9">
    <source>
        <dbReference type="ARBA" id="ARBA00022824"/>
    </source>
</evidence>
<evidence type="ECO:0000256" key="6">
    <source>
        <dbReference type="ARBA" id="ARBA00022679"/>
    </source>
</evidence>
<feature type="transmembrane region" description="Helical" evidence="17">
    <location>
        <begin position="18"/>
        <end position="35"/>
    </location>
</feature>
<keyword evidence="19" id="KW-1185">Reference proteome</keyword>
<comment type="catalytic activity">
    <reaction evidence="16">
        <text>RX + glutathione = an S-substituted glutathione + a halide anion + H(+)</text>
        <dbReference type="Rhea" id="RHEA:16437"/>
        <dbReference type="ChEBI" id="CHEBI:15378"/>
        <dbReference type="ChEBI" id="CHEBI:16042"/>
        <dbReference type="ChEBI" id="CHEBI:17792"/>
        <dbReference type="ChEBI" id="CHEBI:57925"/>
        <dbReference type="ChEBI" id="CHEBI:90779"/>
        <dbReference type="EC" id="2.5.1.18"/>
    </reaction>
    <physiologicalReaction direction="left-to-right" evidence="16">
        <dbReference type="Rhea" id="RHEA:16438"/>
    </physiologicalReaction>
</comment>
<feature type="transmembrane region" description="Helical" evidence="17">
    <location>
        <begin position="47"/>
        <end position="68"/>
    </location>
</feature>
<sequence>MTNIADILNLENPILRGFLFYNALLVVKCMAMSVLTARQRFKSKVSVLNLFLFYNALLVVKCMAMSVLTARQRFKSKAFANPEDAALQNVKVRTDDNVERVRRAHLNDLENIPIYFVASFGYMLTNPSVTLALNLFRAFTAARFVHTFVYAVCVIPQPARGFSWAIGYFITGFYGRTNCLSFPSLI</sequence>
<accession>A0AAW1JEJ6</accession>
<dbReference type="PANTHER" id="PTHR10689">
    <property type="entry name" value="MICROSOMAL GLUTATHIONE S-TRANSFERASE 1"/>
    <property type="match status" value="1"/>
</dbReference>
<comment type="subunit">
    <text evidence="14">Homotrimer; The trimer binds only one molecule of glutathione.</text>
</comment>
<evidence type="ECO:0000256" key="12">
    <source>
        <dbReference type="ARBA" id="ARBA00023128"/>
    </source>
</evidence>
<comment type="subcellular location">
    <subcellularLocation>
        <location evidence="3">Endoplasmic reticulum membrane</location>
        <topology evidence="3">Multi-pass membrane protein</topology>
    </subcellularLocation>
    <subcellularLocation>
        <location evidence="2">Mitochondrion outer membrane</location>
    </subcellularLocation>
</comment>
<dbReference type="InterPro" id="IPR001129">
    <property type="entry name" value="Membr-assoc_MAPEG"/>
</dbReference>
<evidence type="ECO:0000313" key="18">
    <source>
        <dbReference type="EMBL" id="KAK9702051.1"/>
    </source>
</evidence>
<keyword evidence="6" id="KW-0808">Transferase</keyword>
<comment type="function">
    <text evidence="1">Conjugation of reduced glutathione to a wide number of exogenous and endogenous hydrophobic electrophiles.</text>
</comment>
<comment type="similarity">
    <text evidence="4">Belongs to the MAPEG family.</text>
</comment>
<evidence type="ECO:0000313" key="19">
    <source>
        <dbReference type="Proteomes" id="UP001458880"/>
    </source>
</evidence>
<keyword evidence="9" id="KW-0256">Endoplasmic reticulum</keyword>
<dbReference type="EMBL" id="JASPKY010000401">
    <property type="protein sequence ID" value="KAK9702051.1"/>
    <property type="molecule type" value="Genomic_DNA"/>
</dbReference>
<dbReference type="FunFam" id="1.20.120.550:FF:000002">
    <property type="entry name" value="Microsomal glutathione S-transferase 1"/>
    <property type="match status" value="1"/>
</dbReference>
<dbReference type="InterPro" id="IPR040162">
    <property type="entry name" value="MGST1-like"/>
</dbReference>
<evidence type="ECO:0000256" key="10">
    <source>
        <dbReference type="ARBA" id="ARBA00022989"/>
    </source>
</evidence>
<evidence type="ECO:0000256" key="2">
    <source>
        <dbReference type="ARBA" id="ARBA00004294"/>
    </source>
</evidence>
<reference evidence="18 19" key="1">
    <citation type="journal article" date="2024" name="BMC Genomics">
        <title>De novo assembly and annotation of Popillia japonica's genome with initial clues to its potential as an invasive pest.</title>
        <authorList>
            <person name="Cucini C."/>
            <person name="Boschi S."/>
            <person name="Funari R."/>
            <person name="Cardaioli E."/>
            <person name="Iannotti N."/>
            <person name="Marturano G."/>
            <person name="Paoli F."/>
            <person name="Bruttini M."/>
            <person name="Carapelli A."/>
            <person name="Frati F."/>
            <person name="Nardi F."/>
        </authorList>
    </citation>
    <scope>NUCLEOTIDE SEQUENCE [LARGE SCALE GENOMIC DNA]</scope>
    <source>
        <strain evidence="18">DMR45628</strain>
    </source>
</reference>
<keyword evidence="10 17" id="KW-1133">Transmembrane helix</keyword>